<reference evidence="4" key="4">
    <citation type="submission" date="2025-09" db="UniProtKB">
        <authorList>
            <consortium name="Ensembl"/>
        </authorList>
    </citation>
    <scope>IDENTIFICATION</scope>
</reference>
<dbReference type="AlphaFoldDB" id="H2XJX4"/>
<dbReference type="Ensembl" id="ENSCINT00000032057.1">
    <property type="protein sequence ID" value="ENSCINP00000029956.1"/>
    <property type="gene ID" value="ENSCING00000023354.1"/>
</dbReference>
<dbReference type="GO" id="GO:0051028">
    <property type="term" value="P:mRNA transport"/>
    <property type="evidence" value="ECO:0007669"/>
    <property type="project" value="UniProtKB-UniRule"/>
</dbReference>
<reference evidence="4" key="2">
    <citation type="journal article" date="2008" name="Genome Biol.">
        <title>Improved genome assembly and evidence-based global gene model set for the chordate Ciona intestinalis: new insight into intron and operon populations.</title>
        <authorList>
            <person name="Satou Y."/>
            <person name="Mineta K."/>
            <person name="Ogasawara M."/>
            <person name="Sasakura Y."/>
            <person name="Shoguchi E."/>
            <person name="Ueno K."/>
            <person name="Yamada L."/>
            <person name="Matsumoto J."/>
            <person name="Wasserscheid J."/>
            <person name="Dewar K."/>
            <person name="Wiley G.B."/>
            <person name="Macmil S.L."/>
            <person name="Roe B.A."/>
            <person name="Zeller R.W."/>
            <person name="Hastings K.E."/>
            <person name="Lemaire P."/>
            <person name="Lindquist E."/>
            <person name="Endo T."/>
            <person name="Hotta K."/>
            <person name="Inaba K."/>
        </authorList>
    </citation>
    <scope>NUCLEOTIDE SEQUENCE [LARGE SCALE GENOMIC DNA]</scope>
    <source>
        <strain evidence="4">wild type</strain>
    </source>
</reference>
<dbReference type="FunFam" id="3.10.450.50:FF:000005">
    <property type="entry name" value="Nuclear transport factor 2"/>
    <property type="match status" value="1"/>
</dbReference>
<dbReference type="PANTHER" id="PTHR12612">
    <property type="entry name" value="NUCLEAR TRANSPORT FACTOR 2"/>
    <property type="match status" value="1"/>
</dbReference>
<accession>H2XJX4</accession>
<dbReference type="Gene3D" id="3.10.450.50">
    <property type="match status" value="1"/>
</dbReference>
<gene>
    <name evidence="4" type="primary">LOC100181596</name>
</gene>
<comment type="function">
    <text evidence="2">Has a role in nuclear-cytoplasmic transport of proteins and mRNAs.</text>
</comment>
<keyword evidence="2" id="KW-0813">Transport</keyword>
<dbReference type="InterPro" id="IPR045875">
    <property type="entry name" value="NTF2"/>
</dbReference>
<keyword evidence="5" id="KW-1185">Reference proteome</keyword>
<evidence type="ECO:0000259" key="3">
    <source>
        <dbReference type="PROSITE" id="PS50177"/>
    </source>
</evidence>
<dbReference type="OMA" id="QFVEYYY"/>
<proteinExistence type="predicted"/>
<accession>A0A1W2WEP9</accession>
<dbReference type="STRING" id="7719.ENSCINP00000029956"/>
<dbReference type="RefSeq" id="XP_002129876.1">
    <property type="nucleotide sequence ID" value="XM_002129840.5"/>
</dbReference>
<dbReference type="InterPro" id="IPR018222">
    <property type="entry name" value="Nuclear_transport_factor_2_euk"/>
</dbReference>
<dbReference type="SUPFAM" id="SSF54427">
    <property type="entry name" value="NTF2-like"/>
    <property type="match status" value="1"/>
</dbReference>
<comment type="subcellular location">
    <subcellularLocation>
        <location evidence="2">Cytoplasm</location>
    </subcellularLocation>
    <subcellularLocation>
        <location evidence="2">Nucleus</location>
    </subcellularLocation>
</comment>
<protein>
    <recommendedName>
        <fullName evidence="2">NTF2-related export protein</fullName>
    </recommendedName>
</protein>
<dbReference type="HOGENOM" id="CLU_131642_1_1_1"/>
<dbReference type="InParanoid" id="H2XJX4"/>
<dbReference type="Proteomes" id="UP000008144">
    <property type="component" value="Chromosome 3"/>
</dbReference>
<dbReference type="KEGG" id="cin:100181596"/>
<evidence type="ECO:0000256" key="2">
    <source>
        <dbReference type="RuleBase" id="RU369002"/>
    </source>
</evidence>
<dbReference type="OrthoDB" id="6507044at2759"/>
<keyword evidence="1 2" id="KW-0963">Cytoplasm</keyword>
<dbReference type="GO" id="GO:0061608">
    <property type="term" value="F:nuclear import signal receptor activity"/>
    <property type="evidence" value="ECO:0000318"/>
    <property type="project" value="GO_Central"/>
</dbReference>
<dbReference type="GO" id="GO:0006606">
    <property type="term" value="P:protein import into nucleus"/>
    <property type="evidence" value="ECO:0000318"/>
    <property type="project" value="GO_Central"/>
</dbReference>
<dbReference type="FunCoup" id="H2XJX4">
    <property type="interactions" value="1097"/>
</dbReference>
<dbReference type="Pfam" id="PF02136">
    <property type="entry name" value="NTF2"/>
    <property type="match status" value="1"/>
</dbReference>
<evidence type="ECO:0000313" key="5">
    <source>
        <dbReference type="Proteomes" id="UP000008144"/>
    </source>
</evidence>
<dbReference type="GeneID" id="100181596"/>
<dbReference type="InterPro" id="IPR002075">
    <property type="entry name" value="NTF2_dom"/>
</dbReference>
<feature type="domain" description="NTF2" evidence="3">
    <location>
        <begin position="20"/>
        <end position="132"/>
    </location>
</feature>
<sequence>MCEFVIMPPIPARPTELHELGRAFAQHYYTKICVGRQELDQLYAPDSVMTFEGLECSGREAVMAKLKALTFKSIHYSITSIDCQPTGLPNTVFLMVLGQLKTDEDPPHSFCQTFILRGFEASFFIVNDVFRMVLHNA</sequence>
<name>H2XJX4_CIOIN</name>
<dbReference type="InterPro" id="IPR032710">
    <property type="entry name" value="NTF2-like_dom_sf"/>
</dbReference>
<dbReference type="PROSITE" id="PS50177">
    <property type="entry name" value="NTF2_DOMAIN"/>
    <property type="match status" value="1"/>
</dbReference>
<keyword evidence="2" id="KW-0653">Protein transport</keyword>
<keyword evidence="2" id="KW-0539">Nucleus</keyword>
<evidence type="ECO:0000256" key="1">
    <source>
        <dbReference type="ARBA" id="ARBA00022490"/>
    </source>
</evidence>
<dbReference type="GeneTree" id="ENSGT00510000047030"/>
<reference evidence="5" key="1">
    <citation type="journal article" date="2002" name="Science">
        <title>The draft genome of Ciona intestinalis: insights into chordate and vertebrate origins.</title>
        <authorList>
            <person name="Dehal P."/>
            <person name="Satou Y."/>
            <person name="Campbell R.K."/>
            <person name="Chapman J."/>
            <person name="Degnan B."/>
            <person name="De Tomaso A."/>
            <person name="Davidson B."/>
            <person name="Di Gregorio A."/>
            <person name="Gelpke M."/>
            <person name="Goodstein D.M."/>
            <person name="Harafuji N."/>
            <person name="Hastings K.E."/>
            <person name="Ho I."/>
            <person name="Hotta K."/>
            <person name="Huang W."/>
            <person name="Kawashima T."/>
            <person name="Lemaire P."/>
            <person name="Martinez D."/>
            <person name="Meinertzhagen I.A."/>
            <person name="Necula S."/>
            <person name="Nonaka M."/>
            <person name="Putnam N."/>
            <person name="Rash S."/>
            <person name="Saiga H."/>
            <person name="Satake M."/>
            <person name="Terry A."/>
            <person name="Yamada L."/>
            <person name="Wang H.G."/>
            <person name="Awazu S."/>
            <person name="Azumi K."/>
            <person name="Boore J."/>
            <person name="Branno M."/>
            <person name="Chin-Bow S."/>
            <person name="DeSantis R."/>
            <person name="Doyle S."/>
            <person name="Francino P."/>
            <person name="Keys D.N."/>
            <person name="Haga S."/>
            <person name="Hayashi H."/>
            <person name="Hino K."/>
            <person name="Imai K.S."/>
            <person name="Inaba K."/>
            <person name="Kano S."/>
            <person name="Kobayashi K."/>
            <person name="Kobayashi M."/>
            <person name="Lee B.I."/>
            <person name="Makabe K.W."/>
            <person name="Manohar C."/>
            <person name="Matassi G."/>
            <person name="Medina M."/>
            <person name="Mochizuki Y."/>
            <person name="Mount S."/>
            <person name="Morishita T."/>
            <person name="Miura S."/>
            <person name="Nakayama A."/>
            <person name="Nishizaka S."/>
            <person name="Nomoto H."/>
            <person name="Ohta F."/>
            <person name="Oishi K."/>
            <person name="Rigoutsos I."/>
            <person name="Sano M."/>
            <person name="Sasaki A."/>
            <person name="Sasakura Y."/>
            <person name="Shoguchi E."/>
            <person name="Shin-i T."/>
            <person name="Spagnuolo A."/>
            <person name="Stainier D."/>
            <person name="Suzuki M.M."/>
            <person name="Tassy O."/>
            <person name="Takatori N."/>
            <person name="Tokuoka M."/>
            <person name="Yagi K."/>
            <person name="Yoshizaki F."/>
            <person name="Wada S."/>
            <person name="Zhang C."/>
            <person name="Hyatt P.D."/>
            <person name="Larimer F."/>
            <person name="Detter C."/>
            <person name="Doggett N."/>
            <person name="Glavina T."/>
            <person name="Hawkins T."/>
            <person name="Richardson P."/>
            <person name="Lucas S."/>
            <person name="Kohara Y."/>
            <person name="Levine M."/>
            <person name="Satoh N."/>
            <person name="Rokhsar D.S."/>
        </authorList>
    </citation>
    <scope>NUCLEOTIDE SEQUENCE [LARGE SCALE GENOMIC DNA]</scope>
</reference>
<dbReference type="GO" id="GO:0005737">
    <property type="term" value="C:cytoplasm"/>
    <property type="evidence" value="ECO:0007669"/>
    <property type="project" value="UniProtKB-SubCell"/>
</dbReference>
<evidence type="ECO:0000313" key="4">
    <source>
        <dbReference type="Ensembl" id="ENSCINP00000029956.1"/>
    </source>
</evidence>
<reference evidence="4" key="3">
    <citation type="submission" date="2025-08" db="UniProtKB">
        <authorList>
            <consortium name="Ensembl"/>
        </authorList>
    </citation>
    <scope>IDENTIFICATION</scope>
</reference>
<organism evidence="4 5">
    <name type="scientific">Ciona intestinalis</name>
    <name type="common">Transparent sea squirt</name>
    <name type="synonym">Ascidia intestinalis</name>
    <dbReference type="NCBI Taxonomy" id="7719"/>
    <lineage>
        <taxon>Eukaryota</taxon>
        <taxon>Metazoa</taxon>
        <taxon>Chordata</taxon>
        <taxon>Tunicata</taxon>
        <taxon>Ascidiacea</taxon>
        <taxon>Phlebobranchia</taxon>
        <taxon>Cionidae</taxon>
        <taxon>Ciona</taxon>
    </lineage>
</organism>
<dbReference type="EMBL" id="EAAA01001626">
    <property type="status" value="NOT_ANNOTATED_CDS"/>
    <property type="molecule type" value="Genomic_DNA"/>
</dbReference>
<dbReference type="GO" id="GO:0044613">
    <property type="term" value="C:nuclear pore central transport channel"/>
    <property type="evidence" value="ECO:0000318"/>
    <property type="project" value="GO_Central"/>
</dbReference>
<dbReference type="CDD" id="cd00780">
    <property type="entry name" value="NTF2"/>
    <property type="match status" value="1"/>
</dbReference>